<comment type="caution">
    <text evidence="4">The sequence shown here is derived from an EMBL/GenBank/DDBJ whole genome shotgun (WGS) entry which is preliminary data.</text>
</comment>
<dbReference type="PROSITE" id="PS51371">
    <property type="entry name" value="CBS"/>
    <property type="match status" value="2"/>
</dbReference>
<dbReference type="InterPro" id="IPR000644">
    <property type="entry name" value="CBS_dom"/>
</dbReference>
<dbReference type="InterPro" id="IPR051257">
    <property type="entry name" value="Diverse_CBS-Domain"/>
</dbReference>
<sequence>MQVAAIMSRKLVTVGPDASLAQIRVIFETAKFQHLPVLDSSKRLVGIVSVKDYFKALSPVMETASEPTLELFLSSRRVKYLMTSPVITVTEDYPVVQAAALLLKHNISCLPVVDKDQIALGIVSWKDIMRVVVLQSSKRARLNYGPRGEEE</sequence>
<reference evidence="5" key="1">
    <citation type="journal article" date="2019" name="Int. J. Syst. Evol. Microbiol.">
        <title>The Global Catalogue of Microorganisms (GCM) 10K type strain sequencing project: providing services to taxonomists for standard genome sequencing and annotation.</title>
        <authorList>
            <consortium name="The Broad Institute Genomics Platform"/>
            <consortium name="The Broad Institute Genome Sequencing Center for Infectious Disease"/>
            <person name="Wu L."/>
            <person name="Ma J."/>
        </authorList>
    </citation>
    <scope>NUCLEOTIDE SEQUENCE [LARGE SCALE GENOMIC DNA]</scope>
    <source>
        <strain evidence="5">DT28</strain>
    </source>
</reference>
<dbReference type="PANTHER" id="PTHR43080:SF2">
    <property type="entry name" value="CBS DOMAIN-CONTAINING PROTEIN"/>
    <property type="match status" value="1"/>
</dbReference>
<accession>A0ABV9JLW6</accession>
<dbReference type="SUPFAM" id="SSF54631">
    <property type="entry name" value="CBS-domain pair"/>
    <property type="match status" value="1"/>
</dbReference>
<keyword evidence="1 2" id="KW-0129">CBS domain</keyword>
<dbReference type="Pfam" id="PF00571">
    <property type="entry name" value="CBS"/>
    <property type="match status" value="2"/>
</dbReference>
<gene>
    <name evidence="4" type="ORF">ACFO3I_09490</name>
</gene>
<dbReference type="EMBL" id="JBHSGB010000009">
    <property type="protein sequence ID" value="MFC4655242.1"/>
    <property type="molecule type" value="Genomic_DNA"/>
</dbReference>
<dbReference type="SMART" id="SM00116">
    <property type="entry name" value="CBS"/>
    <property type="match status" value="2"/>
</dbReference>
<evidence type="ECO:0000256" key="1">
    <source>
        <dbReference type="ARBA" id="ARBA00023122"/>
    </source>
</evidence>
<feature type="domain" description="CBS" evidence="3">
    <location>
        <begin position="82"/>
        <end position="139"/>
    </location>
</feature>
<evidence type="ECO:0000259" key="3">
    <source>
        <dbReference type="PROSITE" id="PS51371"/>
    </source>
</evidence>
<evidence type="ECO:0000313" key="5">
    <source>
        <dbReference type="Proteomes" id="UP001595962"/>
    </source>
</evidence>
<dbReference type="Gene3D" id="3.10.580.10">
    <property type="entry name" value="CBS-domain"/>
    <property type="match status" value="1"/>
</dbReference>
<protein>
    <submittedName>
        <fullName evidence="4">CBS domain-containing protein</fullName>
    </submittedName>
</protein>
<evidence type="ECO:0000256" key="2">
    <source>
        <dbReference type="PROSITE-ProRule" id="PRU00703"/>
    </source>
</evidence>
<dbReference type="Proteomes" id="UP001595962">
    <property type="component" value="Unassembled WGS sequence"/>
</dbReference>
<dbReference type="InterPro" id="IPR046342">
    <property type="entry name" value="CBS_dom_sf"/>
</dbReference>
<name>A0ABV9JLW6_9GAMM</name>
<proteinExistence type="predicted"/>
<dbReference type="RefSeq" id="WP_377333677.1">
    <property type="nucleotide sequence ID" value="NZ_JBHSGB010000009.1"/>
</dbReference>
<evidence type="ECO:0000313" key="4">
    <source>
        <dbReference type="EMBL" id="MFC4655242.1"/>
    </source>
</evidence>
<feature type="domain" description="CBS" evidence="3">
    <location>
        <begin position="7"/>
        <end position="65"/>
    </location>
</feature>
<keyword evidence="5" id="KW-1185">Reference proteome</keyword>
<dbReference type="CDD" id="cd04584">
    <property type="entry name" value="CBS_pair_AcuB_like"/>
    <property type="match status" value="1"/>
</dbReference>
<dbReference type="PANTHER" id="PTHR43080">
    <property type="entry name" value="CBS DOMAIN-CONTAINING PROTEIN CBSX3, MITOCHONDRIAL"/>
    <property type="match status" value="1"/>
</dbReference>
<organism evidence="4 5">
    <name type="scientific">Rheinheimera marina</name>
    <dbReference type="NCBI Taxonomy" id="1774958"/>
    <lineage>
        <taxon>Bacteria</taxon>
        <taxon>Pseudomonadati</taxon>
        <taxon>Pseudomonadota</taxon>
        <taxon>Gammaproteobacteria</taxon>
        <taxon>Chromatiales</taxon>
        <taxon>Chromatiaceae</taxon>
        <taxon>Rheinheimera</taxon>
    </lineage>
</organism>